<name>A0AAV7LLV6_PLEWA</name>
<feature type="compositionally biased region" description="Basic and acidic residues" evidence="1">
    <location>
        <begin position="170"/>
        <end position="207"/>
    </location>
</feature>
<proteinExistence type="predicted"/>
<feature type="compositionally biased region" description="Basic residues" evidence="1">
    <location>
        <begin position="261"/>
        <end position="272"/>
    </location>
</feature>
<protein>
    <submittedName>
        <fullName evidence="2">Uncharacterized protein</fullName>
    </submittedName>
</protein>
<dbReference type="EMBL" id="JANPWB010000015">
    <property type="protein sequence ID" value="KAJ1091974.1"/>
    <property type="molecule type" value="Genomic_DNA"/>
</dbReference>
<accession>A0AAV7LLV6</accession>
<evidence type="ECO:0000313" key="2">
    <source>
        <dbReference type="EMBL" id="KAJ1091974.1"/>
    </source>
</evidence>
<gene>
    <name evidence="2" type="ORF">NDU88_005088</name>
</gene>
<evidence type="ECO:0000256" key="1">
    <source>
        <dbReference type="SAM" id="MobiDB-lite"/>
    </source>
</evidence>
<evidence type="ECO:0000313" key="3">
    <source>
        <dbReference type="Proteomes" id="UP001066276"/>
    </source>
</evidence>
<feature type="compositionally biased region" description="Basic and acidic residues" evidence="1">
    <location>
        <begin position="273"/>
        <end position="309"/>
    </location>
</feature>
<feature type="region of interest" description="Disordered" evidence="1">
    <location>
        <begin position="161"/>
        <end position="381"/>
    </location>
</feature>
<feature type="compositionally biased region" description="Basic and acidic residues" evidence="1">
    <location>
        <begin position="358"/>
        <end position="373"/>
    </location>
</feature>
<comment type="caution">
    <text evidence="2">The sequence shown here is derived from an EMBL/GenBank/DDBJ whole genome shotgun (WGS) entry which is preliminary data.</text>
</comment>
<dbReference type="Proteomes" id="UP001066276">
    <property type="component" value="Chromosome 11"/>
</dbReference>
<organism evidence="2 3">
    <name type="scientific">Pleurodeles waltl</name>
    <name type="common">Iberian ribbed newt</name>
    <dbReference type="NCBI Taxonomy" id="8319"/>
    <lineage>
        <taxon>Eukaryota</taxon>
        <taxon>Metazoa</taxon>
        <taxon>Chordata</taxon>
        <taxon>Craniata</taxon>
        <taxon>Vertebrata</taxon>
        <taxon>Euteleostomi</taxon>
        <taxon>Amphibia</taxon>
        <taxon>Batrachia</taxon>
        <taxon>Caudata</taxon>
        <taxon>Salamandroidea</taxon>
        <taxon>Salamandridae</taxon>
        <taxon>Pleurodelinae</taxon>
        <taxon>Pleurodeles</taxon>
    </lineage>
</organism>
<reference evidence="2" key="1">
    <citation type="journal article" date="2022" name="bioRxiv">
        <title>Sequencing and chromosome-scale assembly of the giantPleurodeles waltlgenome.</title>
        <authorList>
            <person name="Brown T."/>
            <person name="Elewa A."/>
            <person name="Iarovenko S."/>
            <person name="Subramanian E."/>
            <person name="Araus A.J."/>
            <person name="Petzold A."/>
            <person name="Susuki M."/>
            <person name="Suzuki K.-i.T."/>
            <person name="Hayashi T."/>
            <person name="Toyoda A."/>
            <person name="Oliveira C."/>
            <person name="Osipova E."/>
            <person name="Leigh N.D."/>
            <person name="Simon A."/>
            <person name="Yun M.H."/>
        </authorList>
    </citation>
    <scope>NUCLEOTIDE SEQUENCE</scope>
    <source>
        <strain evidence="2">20211129_DDA</strain>
        <tissue evidence="2">Liver</tissue>
    </source>
</reference>
<sequence length="381" mass="40609">MDSQIGPQPNVSGARGSEREIKFEGLNGSPVGVLQHNLAGERTEQLGPRAEALSTCSGAISETRLKEYPLFSKLAKPRSDTVVTQSSSTEAGDVCLTSLPVAVLATEFSTALRQLSPLHASGEADEAILGPLTEACGHGSKPGRTLSHWLPAEAARTGCRKRGGFASSKGESRDPEVEIVGADKRAKRRATEDDRREGHGRRQDSSSRARTGAGIKILADLTPRRGPLAPGSTRVSPPRFRRSVAKPGRTLSHWLPAKAARTGHHKRGGSARSKRERESRDPEVEIVGADRRAKRRATEDGGREGHGRCQDSSSRARTGAGIKILADPTPRRGPLAPGSTRMSPPRFRRSVAKPGMGFRDREKGAGGGKEKGDTMGTAPRA</sequence>
<dbReference type="AlphaFoldDB" id="A0AAV7LLV6"/>
<keyword evidence="3" id="KW-1185">Reference proteome</keyword>